<dbReference type="GO" id="GO:0030436">
    <property type="term" value="P:asexual sporulation"/>
    <property type="evidence" value="ECO:0007669"/>
    <property type="project" value="UniProtKB-UniRule"/>
</dbReference>
<proteinExistence type="evidence at transcript level"/>
<dbReference type="RefSeq" id="WP_184664893.1">
    <property type="nucleotide sequence ID" value="NZ_JACHHB010000013.1"/>
</dbReference>
<dbReference type="GO" id="GO:0030435">
    <property type="term" value="P:sporulation resulting in formation of a cellular spore"/>
    <property type="evidence" value="ECO:0007669"/>
    <property type="project" value="UniProtKB-KW"/>
</dbReference>
<evidence type="ECO:0000313" key="3">
    <source>
        <dbReference type="EMBL" id="MBB5174471.1"/>
    </source>
</evidence>
<feature type="region of interest" description="Disordered" evidence="2">
    <location>
        <begin position="30"/>
        <end position="75"/>
    </location>
</feature>
<feature type="compositionally biased region" description="Basic and acidic residues" evidence="2">
    <location>
        <begin position="54"/>
        <end position="75"/>
    </location>
</feature>
<gene>
    <name evidence="1" type="primary">tlp</name>
    <name evidence="3" type="ORF">HNQ41_002686</name>
</gene>
<comment type="subcellular location">
    <subcellularLocation>
        <location evidence="1">Spore core</location>
    </subcellularLocation>
</comment>
<evidence type="ECO:0000256" key="2">
    <source>
        <dbReference type="SAM" id="MobiDB-lite"/>
    </source>
</evidence>
<dbReference type="NCBIfam" id="TIGR03090">
    <property type="entry name" value="SASP_tlp"/>
    <property type="match status" value="1"/>
</dbReference>
<comment type="caution">
    <text evidence="3">The sequence shown here is derived from an EMBL/GenBank/DDBJ whole genome shotgun (WGS) entry which is preliminary data.</text>
</comment>
<protein>
    <recommendedName>
        <fullName evidence="1">Small, acid-soluble spore protein Tlp</fullName>
    </recommendedName>
</protein>
<organism evidence="3 4">
    <name type="scientific">Texcoconibacillus texcoconensis</name>
    <dbReference type="NCBI Taxonomy" id="1095777"/>
    <lineage>
        <taxon>Bacteria</taxon>
        <taxon>Bacillati</taxon>
        <taxon>Bacillota</taxon>
        <taxon>Bacilli</taxon>
        <taxon>Bacillales</taxon>
        <taxon>Bacillaceae</taxon>
        <taxon>Texcoconibacillus</taxon>
    </lineage>
</organism>
<keyword evidence="4" id="KW-1185">Reference proteome</keyword>
<dbReference type="Pfam" id="PF19824">
    <property type="entry name" value="Tlp"/>
    <property type="match status" value="1"/>
</dbReference>
<comment type="induction">
    <text evidence="1">Expressed only in the forespore compartment of sporulating cells.</text>
</comment>
<keyword evidence="1" id="KW-0749">Sporulation</keyword>
<comment type="similarity">
    <text evidence="1">Belongs to the Tlp family.</text>
</comment>
<accession>A0A840QT61</accession>
<dbReference type="AlphaFoldDB" id="A0A840QT61"/>
<dbReference type="HAMAP" id="MF_01506">
    <property type="entry name" value="Tlp"/>
    <property type="match status" value="1"/>
</dbReference>
<evidence type="ECO:0000313" key="4">
    <source>
        <dbReference type="Proteomes" id="UP000551878"/>
    </source>
</evidence>
<dbReference type="InterPro" id="IPR017524">
    <property type="entry name" value="SASP_thioredoxin-like"/>
</dbReference>
<reference evidence="3 4" key="1">
    <citation type="submission" date="2020-08" db="EMBL/GenBank/DDBJ databases">
        <title>Genomic Encyclopedia of Type Strains, Phase IV (KMG-IV): sequencing the most valuable type-strain genomes for metagenomic binning, comparative biology and taxonomic classification.</title>
        <authorList>
            <person name="Goeker M."/>
        </authorList>
    </citation>
    <scope>NUCLEOTIDE SEQUENCE [LARGE SCALE GENOMIC DNA]</scope>
    <source>
        <strain evidence="3 4">DSM 24696</strain>
    </source>
</reference>
<name>A0A840QT61_9BACI</name>
<sequence length="75" mass="8985">MAKKDNRMNNVERLEDMVKNTEHNIEAANEILEHSSMKESERQQIKQKNQRRRQSIESFKEEIADEKSDRQNGRV</sequence>
<dbReference type="EMBL" id="JACHHB010000013">
    <property type="protein sequence ID" value="MBB5174471.1"/>
    <property type="molecule type" value="Genomic_DNA"/>
</dbReference>
<feature type="compositionally biased region" description="Basic and acidic residues" evidence="2">
    <location>
        <begin position="30"/>
        <end position="44"/>
    </location>
</feature>
<evidence type="ECO:0000256" key="1">
    <source>
        <dbReference type="HAMAP-Rule" id="MF_01506"/>
    </source>
</evidence>
<dbReference type="Proteomes" id="UP000551878">
    <property type="component" value="Unassembled WGS sequence"/>
</dbReference>